<dbReference type="InterPro" id="IPR012341">
    <property type="entry name" value="6hp_glycosidase-like_sf"/>
</dbReference>
<dbReference type="SUPFAM" id="SSF74650">
    <property type="entry name" value="Galactose mutarotase-like"/>
    <property type="match status" value="1"/>
</dbReference>
<evidence type="ECO:0000259" key="4">
    <source>
        <dbReference type="Pfam" id="PF17167"/>
    </source>
</evidence>
<dbReference type="EMBL" id="BOSE01000006">
    <property type="protein sequence ID" value="GIP17612.1"/>
    <property type="molecule type" value="Genomic_DNA"/>
</dbReference>
<evidence type="ECO:0000313" key="5">
    <source>
        <dbReference type="EMBL" id="GIP17612.1"/>
    </source>
</evidence>
<accession>A0A919YNA0</accession>
<keyword evidence="6" id="KW-1185">Reference proteome</keyword>
<dbReference type="Proteomes" id="UP000683139">
    <property type="component" value="Unassembled WGS sequence"/>
</dbReference>
<evidence type="ECO:0000313" key="6">
    <source>
        <dbReference type="Proteomes" id="UP000683139"/>
    </source>
</evidence>
<dbReference type="AlphaFoldDB" id="A0A919YNA0"/>
<dbReference type="Pfam" id="PF06165">
    <property type="entry name" value="GH94_b-supersand"/>
    <property type="match status" value="1"/>
</dbReference>
<dbReference type="GO" id="GO:0005975">
    <property type="term" value="P:carbohydrate metabolic process"/>
    <property type="evidence" value="ECO:0007669"/>
    <property type="project" value="InterPro"/>
</dbReference>
<organism evidence="5 6">
    <name type="scientific">Paenibacillus montaniterrae</name>
    <dbReference type="NCBI Taxonomy" id="429341"/>
    <lineage>
        <taxon>Bacteria</taxon>
        <taxon>Bacillati</taxon>
        <taxon>Bacillota</taxon>
        <taxon>Bacilli</taxon>
        <taxon>Bacillales</taxon>
        <taxon>Paenibacillaceae</taxon>
        <taxon>Paenibacillus</taxon>
    </lineage>
</organism>
<dbReference type="GO" id="GO:0030246">
    <property type="term" value="F:carbohydrate binding"/>
    <property type="evidence" value="ECO:0007669"/>
    <property type="project" value="InterPro"/>
</dbReference>
<feature type="domain" description="Glycosyl hydrolase 94 catalytic" evidence="4">
    <location>
        <begin position="321"/>
        <end position="720"/>
    </location>
</feature>
<protein>
    <submittedName>
        <fullName evidence="5">Cellobionic acid phosphorylase</fullName>
    </submittedName>
</protein>
<dbReference type="SUPFAM" id="SSF48208">
    <property type="entry name" value="Six-hairpin glycosidases"/>
    <property type="match status" value="1"/>
</dbReference>
<dbReference type="InterPro" id="IPR010383">
    <property type="entry name" value="Glyco_hydrolase_94_b-supersand"/>
</dbReference>
<sequence>MIEKMVETAKDEQSIILNSPVVMPKASGFLWNDHMMMDVNCRGYAVAQFMQPEPAKYSYAPNMEMKTFMQPEQPYFAHHPGRFVYIKDEESKKLFSAPYEPVRAMPDQYQFIVGQHEISWKVVFDEVELNMSLSLSPDEPLEMWKVTVKNNSHKQRKISIYPSFTIGYMSWMNQAGQYEADLQGIVCTSITPYQKYKDYEKIKKLKDMTFLLSDKAPHSWEANWEVFEGEGGIHNPSALANDMLSNSDARYETPAAVMQFRLTLEAEEEQQFRFLFGPANNKQEIAALRDKYFVQTNAAGEDGFTTAQQAYQQYIGRGAGRMTIQTPDASFDQFVNHWLPRQIYYHGQTNRLTTDPQTRNYLQDNMGMSYIDPTTARQAFLTALQQQAASGAMPDGIILHKDAELKYINQVPHTDHCIWLPICLMTYLDETNDYSILDEMVPFQDDPTAVSVFEHIVRAMNWLLTTRDERGLNYIEQGDWCDPMNMVGYKGKGVSGWLTIASAYAFKVWAQICEDAGRADVAERFRAEAEQTNAIANKYLWDGNWYARGITDDNVLFGVHTDEEGKIYINPQGWSLMSGAADEEKQAKILRAVEELLETPYGVEKLAPAFTKMREDVGRLTQKHPGSAENGAVYNHAAAFYIFALYQVEQQDHAYRLLRKMIPGPDQADLIHRGQLPVFIPNYYRGAYRQIPRTAGRSSHLFNTGTAAWVYRCIIDGLFGVRGSKEGLSIAPQLPSHWQTASIHRQFRGAEFHIVIERHADIKEMAVYVDDQIIEGHTVSNIQAGETYNVLVKLPQ</sequence>
<dbReference type="InterPro" id="IPR052047">
    <property type="entry name" value="GH94_Enzymes"/>
</dbReference>
<feature type="domain" description="Glycosyl hydrolase 94 supersandwich" evidence="3">
    <location>
        <begin position="76"/>
        <end position="292"/>
    </location>
</feature>
<gene>
    <name evidence="5" type="ORF">J40TS1_32540</name>
</gene>
<evidence type="ECO:0000259" key="3">
    <source>
        <dbReference type="Pfam" id="PF06165"/>
    </source>
</evidence>
<reference evidence="5" key="1">
    <citation type="submission" date="2021-03" db="EMBL/GenBank/DDBJ databases">
        <title>Antimicrobial resistance genes in bacteria isolated from Japanese honey, and their potential for conferring macrolide and lincosamide resistance in the American foulbrood pathogen Paenibacillus larvae.</title>
        <authorList>
            <person name="Okamoto M."/>
            <person name="Kumagai M."/>
            <person name="Kanamori H."/>
            <person name="Takamatsu D."/>
        </authorList>
    </citation>
    <scope>NUCLEOTIDE SEQUENCE</scope>
    <source>
        <strain evidence="5">J40TS1</strain>
    </source>
</reference>
<keyword evidence="1" id="KW-0328">Glycosyltransferase</keyword>
<dbReference type="Gene3D" id="1.50.10.10">
    <property type="match status" value="1"/>
</dbReference>
<dbReference type="Pfam" id="PF17167">
    <property type="entry name" value="Glyco_hydro_94"/>
    <property type="match status" value="1"/>
</dbReference>
<proteinExistence type="predicted"/>
<keyword evidence="2" id="KW-0808">Transferase</keyword>
<name>A0A919YNA0_9BACL</name>
<evidence type="ECO:0000256" key="2">
    <source>
        <dbReference type="ARBA" id="ARBA00022679"/>
    </source>
</evidence>
<evidence type="ECO:0000256" key="1">
    <source>
        <dbReference type="ARBA" id="ARBA00022676"/>
    </source>
</evidence>
<comment type="caution">
    <text evidence="5">The sequence shown here is derived from an EMBL/GenBank/DDBJ whole genome shotgun (WGS) entry which is preliminary data.</text>
</comment>
<dbReference type="InterPro" id="IPR033432">
    <property type="entry name" value="GH94_catalytic"/>
</dbReference>
<dbReference type="InterPro" id="IPR008928">
    <property type="entry name" value="6-hairpin_glycosidase_sf"/>
</dbReference>
<dbReference type="InterPro" id="IPR037018">
    <property type="entry name" value="GH65_N"/>
</dbReference>
<dbReference type="PANTHER" id="PTHR37469:SF2">
    <property type="entry name" value="CELLOBIONIC ACID PHOSPHORYLASE"/>
    <property type="match status" value="1"/>
</dbReference>
<dbReference type="GO" id="GO:0016757">
    <property type="term" value="F:glycosyltransferase activity"/>
    <property type="evidence" value="ECO:0007669"/>
    <property type="project" value="UniProtKB-KW"/>
</dbReference>
<dbReference type="Gene3D" id="2.60.420.10">
    <property type="entry name" value="Maltose phosphorylase, domain 3"/>
    <property type="match status" value="1"/>
</dbReference>
<dbReference type="PANTHER" id="PTHR37469">
    <property type="entry name" value="CELLOBIONIC ACID PHOSPHORYLASE-RELATED"/>
    <property type="match status" value="1"/>
</dbReference>
<dbReference type="InterPro" id="IPR011013">
    <property type="entry name" value="Gal_mutarotase_sf_dom"/>
</dbReference>
<dbReference type="Gene3D" id="2.70.98.40">
    <property type="entry name" value="Glycoside hydrolase, family 65, N-terminal domain"/>
    <property type="match status" value="1"/>
</dbReference>